<evidence type="ECO:0000256" key="1">
    <source>
        <dbReference type="ARBA" id="ARBA00004496"/>
    </source>
</evidence>
<dbReference type="Proteomes" id="UP000192761">
    <property type="component" value="Unassembled WGS sequence"/>
</dbReference>
<sequence>MRSRFLFALAAYRRYHENPDQPARKQKTYKVSTWEAALLVAQANDNAYRKNARMALAQARRERLAAQQSGDEATEAKALLDEARSHWEINQFEQSLRRSRSALRLLATRPDPAQTARAWQQIATALLAQGKLTRALQSWLSGLAIASEHHIFPAICESYLGIGNLFLIEDAANRAELAFRYAYDLSEETGDDGYICKTGLYLLSALTQLGWIDQARRILKRLWPLIAAHPNWSPSSRSDYYLYLAACQIADKQHALADDSLAQAADICRQGGLLWGHARVGELTARLQLARGQAQSAITPLNEAIGLAAHFDNGYLLQRLYLVLCEAHEALGDAPAALAAHELYHTARMRLLRDSNERMRILDANLARRVDMELRLHKLQHERARAPTRPGKDACTGFDWLDIDLPAALPQTAKHAAVLAVVVDNLREISLRRSVQAGNQLLAVLADTLRTACPQAHGLRIGGSVLVLLADAATTTLWPKVRLRLEQAARRWSDEDITVRLIMADSLQLDGETATQQLRRTLLATLEAA</sequence>
<comment type="subcellular location">
    <subcellularLocation>
        <location evidence="1">Cytoplasm</location>
    </subcellularLocation>
</comment>
<dbReference type="STRING" id="1121001.SAMN02745857_01259"/>
<keyword evidence="3" id="KW-0677">Repeat</keyword>
<dbReference type="SUPFAM" id="SSF48452">
    <property type="entry name" value="TPR-like"/>
    <property type="match status" value="2"/>
</dbReference>
<dbReference type="InterPro" id="IPR051476">
    <property type="entry name" value="Bac_ResReg_Asp_Phosphatase"/>
</dbReference>
<evidence type="ECO:0000256" key="4">
    <source>
        <dbReference type="ARBA" id="ARBA00022803"/>
    </source>
</evidence>
<name>A0A1W1XDG5_9NEIS</name>
<gene>
    <name evidence="6" type="ORF">SAMN02745857_01259</name>
</gene>
<dbReference type="GO" id="GO:0005737">
    <property type="term" value="C:cytoplasm"/>
    <property type="evidence" value="ECO:0007669"/>
    <property type="project" value="UniProtKB-SubCell"/>
</dbReference>
<organism evidence="6 7">
    <name type="scientific">Andreprevotia lacus DSM 23236</name>
    <dbReference type="NCBI Taxonomy" id="1121001"/>
    <lineage>
        <taxon>Bacteria</taxon>
        <taxon>Pseudomonadati</taxon>
        <taxon>Pseudomonadota</taxon>
        <taxon>Betaproteobacteria</taxon>
        <taxon>Neisseriales</taxon>
        <taxon>Chitinibacteraceae</taxon>
        <taxon>Andreprevotia</taxon>
    </lineage>
</organism>
<comment type="similarity">
    <text evidence="5">Belongs to the Rap family.</text>
</comment>
<evidence type="ECO:0000256" key="3">
    <source>
        <dbReference type="ARBA" id="ARBA00022737"/>
    </source>
</evidence>
<evidence type="ECO:0000313" key="7">
    <source>
        <dbReference type="Proteomes" id="UP000192761"/>
    </source>
</evidence>
<evidence type="ECO:0000256" key="5">
    <source>
        <dbReference type="ARBA" id="ARBA00038253"/>
    </source>
</evidence>
<dbReference type="PANTHER" id="PTHR46630">
    <property type="entry name" value="TETRATRICOPEPTIDE REPEAT PROTEIN 29"/>
    <property type="match status" value="1"/>
</dbReference>
<keyword evidence="2" id="KW-0963">Cytoplasm</keyword>
<dbReference type="Gene3D" id="1.25.40.10">
    <property type="entry name" value="Tetratricopeptide repeat domain"/>
    <property type="match status" value="1"/>
</dbReference>
<evidence type="ECO:0000256" key="2">
    <source>
        <dbReference type="ARBA" id="ARBA00022490"/>
    </source>
</evidence>
<dbReference type="EMBL" id="FWXD01000006">
    <property type="protein sequence ID" value="SMC21844.1"/>
    <property type="molecule type" value="Genomic_DNA"/>
</dbReference>
<keyword evidence="4" id="KW-0802">TPR repeat</keyword>
<dbReference type="PANTHER" id="PTHR46630:SF1">
    <property type="entry name" value="TETRATRICOPEPTIDE REPEAT PROTEIN 29"/>
    <property type="match status" value="1"/>
</dbReference>
<dbReference type="InterPro" id="IPR011990">
    <property type="entry name" value="TPR-like_helical_dom_sf"/>
</dbReference>
<proteinExistence type="inferred from homology"/>
<keyword evidence="7" id="KW-1185">Reference proteome</keyword>
<accession>A0A1W1XDG5</accession>
<dbReference type="AlphaFoldDB" id="A0A1W1XDG5"/>
<protein>
    <submittedName>
        <fullName evidence="6">Uncharacterized protein</fullName>
    </submittedName>
</protein>
<evidence type="ECO:0000313" key="6">
    <source>
        <dbReference type="EMBL" id="SMC21844.1"/>
    </source>
</evidence>
<reference evidence="6 7" key="1">
    <citation type="submission" date="2017-04" db="EMBL/GenBank/DDBJ databases">
        <authorList>
            <person name="Afonso C.L."/>
            <person name="Miller P.J."/>
            <person name="Scott M.A."/>
            <person name="Spackman E."/>
            <person name="Goraichik I."/>
            <person name="Dimitrov K.M."/>
            <person name="Suarez D.L."/>
            <person name="Swayne D.E."/>
        </authorList>
    </citation>
    <scope>NUCLEOTIDE SEQUENCE [LARGE SCALE GENOMIC DNA]</scope>
    <source>
        <strain evidence="6 7">DSM 23236</strain>
    </source>
</reference>